<dbReference type="EMBL" id="VFLP01000029">
    <property type="protein sequence ID" value="TRX93398.1"/>
    <property type="molecule type" value="Genomic_DNA"/>
</dbReference>
<dbReference type="PANTHER" id="PTHR33365:SF14">
    <property type="entry name" value="TAT PATHWAY SIGNAL SEQUENCE"/>
    <property type="match status" value="1"/>
</dbReference>
<keyword evidence="2" id="KW-0472">Membrane</keyword>
<keyword evidence="2" id="KW-1133">Transmembrane helix</keyword>
<evidence type="ECO:0000256" key="2">
    <source>
        <dbReference type="SAM" id="Phobius"/>
    </source>
</evidence>
<evidence type="ECO:0000256" key="1">
    <source>
        <dbReference type="ARBA" id="ARBA00035112"/>
    </source>
</evidence>
<organism evidence="3 4">
    <name type="scientific">Xylaria flabelliformis</name>
    <dbReference type="NCBI Taxonomy" id="2512241"/>
    <lineage>
        <taxon>Eukaryota</taxon>
        <taxon>Fungi</taxon>
        <taxon>Dikarya</taxon>
        <taxon>Ascomycota</taxon>
        <taxon>Pezizomycotina</taxon>
        <taxon>Sordariomycetes</taxon>
        <taxon>Xylariomycetidae</taxon>
        <taxon>Xylariales</taxon>
        <taxon>Xylariaceae</taxon>
        <taxon>Xylaria</taxon>
    </lineage>
</organism>
<accession>A0A553HZL6</accession>
<feature type="transmembrane region" description="Helical" evidence="2">
    <location>
        <begin position="50"/>
        <end position="77"/>
    </location>
</feature>
<evidence type="ECO:0008006" key="5">
    <source>
        <dbReference type="Google" id="ProtNLM"/>
    </source>
</evidence>
<gene>
    <name evidence="3" type="ORF">FHL15_005673</name>
</gene>
<dbReference type="STRING" id="2512241.A0A553HZL6"/>
<dbReference type="PANTHER" id="PTHR33365">
    <property type="entry name" value="YALI0B05434P"/>
    <property type="match status" value="1"/>
</dbReference>
<protein>
    <recommendedName>
        <fullName evidence="5">Tat pathway signal sequence</fullName>
    </recommendedName>
</protein>
<sequence length="311" mass="34534">MGETERYVLLPVDESERPMMKKTLVSRENLIYPRAPITFSRRTNINLGKALYAVGTGLNIVFFVISVACLITTGVIIRRSGGFQTSQSLLVETSYNSPVAKELQANWSTVKLTSSHLGNPDAIYRQPPDDVVDAAWAALANPPFIVLSGAEVRDLGKDPAEAARPPEDWGLGPDVYLGTIDVYHQLHCLDMLRSNLRDNFNHYHRGPLSPIARAHVSHCVEALMKTLMCQPSLDILTAKWTESTHGLGPAHLADFDFNRKCLDFEQLQRWTEGRRVDITESMMANLTPPAGTKFQPLPLEVQEALAGVWGE</sequence>
<dbReference type="Pfam" id="PF11807">
    <property type="entry name" value="UstYa"/>
    <property type="match status" value="1"/>
</dbReference>
<keyword evidence="2" id="KW-0812">Transmembrane</keyword>
<dbReference type="AlphaFoldDB" id="A0A553HZL6"/>
<comment type="similarity">
    <text evidence="1">Belongs to the ustYa family.</text>
</comment>
<proteinExistence type="inferred from homology"/>
<keyword evidence="4" id="KW-1185">Reference proteome</keyword>
<dbReference type="InterPro" id="IPR021765">
    <property type="entry name" value="UstYa-like"/>
</dbReference>
<name>A0A553HZL6_9PEZI</name>
<reference evidence="4" key="1">
    <citation type="submission" date="2019-06" db="EMBL/GenBank/DDBJ databases">
        <title>Draft genome sequence of the griseofulvin-producing fungus Xylaria cubensis strain G536.</title>
        <authorList>
            <person name="Mead M.E."/>
            <person name="Raja H.A."/>
            <person name="Steenwyk J.L."/>
            <person name="Knowles S.L."/>
            <person name="Oberlies N.H."/>
            <person name="Rokas A."/>
        </authorList>
    </citation>
    <scope>NUCLEOTIDE SEQUENCE [LARGE SCALE GENOMIC DNA]</scope>
    <source>
        <strain evidence="4">G536</strain>
    </source>
</reference>
<dbReference type="Proteomes" id="UP000319160">
    <property type="component" value="Unassembled WGS sequence"/>
</dbReference>
<comment type="caution">
    <text evidence="3">The sequence shown here is derived from an EMBL/GenBank/DDBJ whole genome shotgun (WGS) entry which is preliminary data.</text>
</comment>
<evidence type="ECO:0000313" key="4">
    <source>
        <dbReference type="Proteomes" id="UP000319160"/>
    </source>
</evidence>
<evidence type="ECO:0000313" key="3">
    <source>
        <dbReference type="EMBL" id="TRX93398.1"/>
    </source>
</evidence>
<dbReference type="OrthoDB" id="3687641at2759"/>
<dbReference type="GO" id="GO:0043386">
    <property type="term" value="P:mycotoxin biosynthetic process"/>
    <property type="evidence" value="ECO:0007669"/>
    <property type="project" value="InterPro"/>
</dbReference>